<keyword evidence="8 11" id="KW-0786">Thiamine pyrophosphate</keyword>
<dbReference type="InterPro" id="IPR005475">
    <property type="entry name" value="Transketolase-like_Pyr-bd"/>
</dbReference>
<comment type="caution">
    <text evidence="13">The sequence shown here is derived from an EMBL/GenBank/DDBJ whole genome shotgun (WGS) entry which is preliminary data.</text>
</comment>
<dbReference type="Gene3D" id="3.40.50.970">
    <property type="match status" value="2"/>
</dbReference>
<dbReference type="InterPro" id="IPR005477">
    <property type="entry name" value="Dxylulose-5-P_synthase"/>
</dbReference>
<dbReference type="NCBIfam" id="TIGR00204">
    <property type="entry name" value="dxs"/>
    <property type="match status" value="1"/>
</dbReference>
<dbReference type="FunFam" id="3.40.50.970:FF:000005">
    <property type="entry name" value="1-deoxy-D-xylulose-5-phosphate synthase"/>
    <property type="match status" value="1"/>
</dbReference>
<dbReference type="PROSITE" id="PS00802">
    <property type="entry name" value="TRANSKETOLASE_2"/>
    <property type="match status" value="1"/>
</dbReference>
<keyword evidence="4 11" id="KW-0808">Transferase</keyword>
<reference evidence="13 14" key="1">
    <citation type="submission" date="2018-01" db="EMBL/GenBank/DDBJ databases">
        <title>A novel member of the phylum Bacteroidetes isolated from glacier ice.</title>
        <authorList>
            <person name="Liu Q."/>
            <person name="Xin Y.-H."/>
        </authorList>
    </citation>
    <scope>NUCLEOTIDE SEQUENCE [LARGE SCALE GENOMIC DNA]</scope>
    <source>
        <strain evidence="13 14">RB1R16</strain>
    </source>
</reference>
<evidence type="ECO:0000313" key="14">
    <source>
        <dbReference type="Proteomes" id="UP000239872"/>
    </source>
</evidence>
<name>A0A2S7SSK4_9BACT</name>
<feature type="binding site" evidence="11">
    <location>
        <position position="291"/>
    </location>
    <ligand>
        <name>thiamine diphosphate</name>
        <dbReference type="ChEBI" id="CHEBI:58937"/>
    </ligand>
</feature>
<evidence type="ECO:0000256" key="1">
    <source>
        <dbReference type="ARBA" id="ARBA00004980"/>
    </source>
</evidence>
<dbReference type="Gene3D" id="3.40.50.920">
    <property type="match status" value="1"/>
</dbReference>
<evidence type="ECO:0000256" key="6">
    <source>
        <dbReference type="ARBA" id="ARBA00022842"/>
    </source>
</evidence>
<keyword evidence="6 11" id="KW-0460">Magnesium</keyword>
<evidence type="ECO:0000256" key="2">
    <source>
        <dbReference type="ARBA" id="ARBA00011081"/>
    </source>
</evidence>
<evidence type="ECO:0000256" key="7">
    <source>
        <dbReference type="ARBA" id="ARBA00022977"/>
    </source>
</evidence>
<keyword evidence="9 11" id="KW-0414">Isoprene biosynthesis</keyword>
<dbReference type="GO" id="GO:0019288">
    <property type="term" value="P:isopentenyl diphosphate biosynthetic process, methylerythritol 4-phosphate pathway"/>
    <property type="evidence" value="ECO:0007669"/>
    <property type="project" value="TreeGrafter"/>
</dbReference>
<feature type="binding site" evidence="11">
    <location>
        <position position="181"/>
    </location>
    <ligand>
        <name>thiamine diphosphate</name>
        <dbReference type="ChEBI" id="CHEBI:58937"/>
    </ligand>
</feature>
<dbReference type="GO" id="GO:0016114">
    <property type="term" value="P:terpenoid biosynthetic process"/>
    <property type="evidence" value="ECO:0007669"/>
    <property type="project" value="UniProtKB-UniRule"/>
</dbReference>
<dbReference type="Pfam" id="PF02780">
    <property type="entry name" value="Transketolase_C"/>
    <property type="match status" value="1"/>
</dbReference>
<evidence type="ECO:0000256" key="11">
    <source>
        <dbReference type="HAMAP-Rule" id="MF_00315"/>
    </source>
</evidence>
<sequence>MEEIAAGPLLSLIDTPEDLRKLNKMQLQQVCNELRQFIIDCVSVHGGHFGASLGVVELSVALHYIYNTPDDQLVWDVGHQAYGHKILTGRRKVFHTNRKYGGLSGFPKRSESIYDTFGVGHSSTSISAALGMAIASKYKGENDRRHIAVIGDGAMTAGLPFEALNHAGVSGANLLVILNDNNMSIDPNVGALKEYLTDITTSHSYNKFRDDVWKMLGMLPTKDFQKLASKVEAGLKGVLSKSSNLFEALGFRYFGPVDGHNIIKLTETLKSLKDIPGPKILHIKTVKGKGYDLAEKDQTLWHAPGTFDKITGKINKKIITVPEPPKYQDVFGHTILELAQKNPAIMGITPAMPSGCSLKIMMDAMPDRAIDVGIAEQHAVTLSAGLATQGIRVFCNIYSSFMQRAYDMVIHDVAIQKLPVVFCLDRAGLVGDDGPTHHGAYDIAFMRCIPNLVVSAPMNEAELRNLMYTAQLDETKVPFVIRYPRGQGVMPEWRTPMQKIEIGTGRKICDGQEIAILTIGHPGNFAVAACKELAMEDIYPAHYDLRFVKPLDEAMMHEIAQRYNKIITVEDGTVVGGMGSAVLEFLSQHDYAPEVKMLGIPDSLVEHGKPEELHRECGYDARGIAEAVRELTGVKEMAL</sequence>
<evidence type="ECO:0000256" key="8">
    <source>
        <dbReference type="ARBA" id="ARBA00023052"/>
    </source>
</evidence>
<dbReference type="Pfam" id="PF02779">
    <property type="entry name" value="Transket_pyr"/>
    <property type="match status" value="1"/>
</dbReference>
<comment type="cofactor">
    <cofactor evidence="11">
        <name>thiamine diphosphate</name>
        <dbReference type="ChEBI" id="CHEBI:58937"/>
    </cofactor>
    <text evidence="11">Binds 1 thiamine pyrophosphate per subunit.</text>
</comment>
<proteinExistence type="inferred from homology"/>
<dbReference type="SUPFAM" id="SSF52922">
    <property type="entry name" value="TK C-terminal domain-like"/>
    <property type="match status" value="1"/>
</dbReference>
<evidence type="ECO:0000256" key="9">
    <source>
        <dbReference type="ARBA" id="ARBA00023229"/>
    </source>
</evidence>
<evidence type="ECO:0000313" key="13">
    <source>
        <dbReference type="EMBL" id="PQJ09688.1"/>
    </source>
</evidence>
<comment type="catalytic activity">
    <reaction evidence="11">
        <text>D-glyceraldehyde 3-phosphate + pyruvate + H(+) = 1-deoxy-D-xylulose 5-phosphate + CO2</text>
        <dbReference type="Rhea" id="RHEA:12605"/>
        <dbReference type="ChEBI" id="CHEBI:15361"/>
        <dbReference type="ChEBI" id="CHEBI:15378"/>
        <dbReference type="ChEBI" id="CHEBI:16526"/>
        <dbReference type="ChEBI" id="CHEBI:57792"/>
        <dbReference type="ChEBI" id="CHEBI:59776"/>
        <dbReference type="EC" id="2.2.1.7"/>
    </reaction>
</comment>
<evidence type="ECO:0000256" key="3">
    <source>
        <dbReference type="ARBA" id="ARBA00011738"/>
    </source>
</evidence>
<comment type="pathway">
    <text evidence="1 11">Metabolic intermediate biosynthesis; 1-deoxy-D-xylulose 5-phosphate biosynthesis; 1-deoxy-D-xylulose 5-phosphate from D-glyceraldehyde 3-phosphate and pyruvate: step 1/1.</text>
</comment>
<evidence type="ECO:0000259" key="12">
    <source>
        <dbReference type="SMART" id="SM00861"/>
    </source>
</evidence>
<dbReference type="GO" id="GO:0000287">
    <property type="term" value="F:magnesium ion binding"/>
    <property type="evidence" value="ECO:0007669"/>
    <property type="project" value="UniProtKB-UniRule"/>
</dbReference>
<feature type="binding site" evidence="11">
    <location>
        <position position="152"/>
    </location>
    <ligand>
        <name>Mg(2+)</name>
        <dbReference type="ChEBI" id="CHEBI:18420"/>
    </ligand>
</feature>
<feature type="binding site" evidence="11">
    <location>
        <position position="79"/>
    </location>
    <ligand>
        <name>thiamine diphosphate</name>
        <dbReference type="ChEBI" id="CHEBI:58937"/>
    </ligand>
</feature>
<feature type="binding site" evidence="11">
    <location>
        <begin position="153"/>
        <end position="154"/>
    </location>
    <ligand>
        <name>thiamine diphosphate</name>
        <dbReference type="ChEBI" id="CHEBI:58937"/>
    </ligand>
</feature>
<protein>
    <recommendedName>
        <fullName evidence="11">1-deoxy-D-xylulose-5-phosphate synthase</fullName>
        <ecNumber evidence="11">2.2.1.7</ecNumber>
    </recommendedName>
    <alternativeName>
        <fullName evidence="11">1-deoxyxylulose-5-phosphate synthase</fullName>
        <shortName evidence="11">DXP synthase</shortName>
        <shortName evidence="11">DXPS</shortName>
    </alternativeName>
</protein>
<feature type="binding site" evidence="11">
    <location>
        <begin position="120"/>
        <end position="122"/>
    </location>
    <ligand>
        <name>thiamine diphosphate</name>
        <dbReference type="ChEBI" id="CHEBI:58937"/>
    </ligand>
</feature>
<dbReference type="EMBL" id="PPSL01000005">
    <property type="protein sequence ID" value="PQJ09688.1"/>
    <property type="molecule type" value="Genomic_DNA"/>
</dbReference>
<dbReference type="PANTHER" id="PTHR43322:SF5">
    <property type="entry name" value="1-DEOXY-D-XYLULOSE-5-PHOSPHATE SYNTHASE, CHLOROPLASTIC"/>
    <property type="match status" value="1"/>
</dbReference>
<evidence type="ECO:0000256" key="10">
    <source>
        <dbReference type="ARBA" id="ARBA00055605"/>
    </source>
</evidence>
<keyword evidence="5 11" id="KW-0479">Metal-binding</keyword>
<dbReference type="InterPro" id="IPR049557">
    <property type="entry name" value="Transketolase_CS"/>
</dbReference>
<comment type="subunit">
    <text evidence="3 11">Homodimer.</text>
</comment>
<dbReference type="SUPFAM" id="SSF52518">
    <property type="entry name" value="Thiamin diphosphate-binding fold (THDP-binding)"/>
    <property type="match status" value="2"/>
</dbReference>
<comment type="cofactor">
    <cofactor evidence="11">
        <name>Mg(2+)</name>
        <dbReference type="ChEBI" id="CHEBI:18420"/>
    </cofactor>
    <text evidence="11">Binds 1 Mg(2+) ion per subunit.</text>
</comment>
<accession>A0A2S7SSK4</accession>
<dbReference type="PROSITE" id="PS00801">
    <property type="entry name" value="TRANSKETOLASE_1"/>
    <property type="match status" value="1"/>
</dbReference>
<dbReference type="Proteomes" id="UP000239872">
    <property type="component" value="Unassembled WGS sequence"/>
</dbReference>
<dbReference type="GO" id="GO:0005829">
    <property type="term" value="C:cytosol"/>
    <property type="evidence" value="ECO:0007669"/>
    <property type="project" value="TreeGrafter"/>
</dbReference>
<dbReference type="InterPro" id="IPR009014">
    <property type="entry name" value="Transketo_C/PFOR_II"/>
</dbReference>
<dbReference type="CDD" id="cd07033">
    <property type="entry name" value="TPP_PYR_DXS_TK_like"/>
    <property type="match status" value="1"/>
</dbReference>
<comment type="function">
    <text evidence="10 11">Catalyzes the acyloin condensation reaction between C atoms 2 and 3 of pyruvate and glyceraldehyde 3-phosphate to yield 1-deoxy-D-xylulose-5-phosphate (DXP).</text>
</comment>
<evidence type="ECO:0000256" key="4">
    <source>
        <dbReference type="ARBA" id="ARBA00022679"/>
    </source>
</evidence>
<keyword evidence="7 11" id="KW-0784">Thiamine biosynthesis</keyword>
<dbReference type="GO" id="GO:0009228">
    <property type="term" value="P:thiamine biosynthetic process"/>
    <property type="evidence" value="ECO:0007669"/>
    <property type="project" value="UniProtKB-UniRule"/>
</dbReference>
<gene>
    <name evidence="11" type="primary">dxs</name>
    <name evidence="13" type="ORF">CJD36_017300</name>
</gene>
<dbReference type="PANTHER" id="PTHR43322">
    <property type="entry name" value="1-D-DEOXYXYLULOSE 5-PHOSPHATE SYNTHASE-RELATED"/>
    <property type="match status" value="1"/>
</dbReference>
<dbReference type="HAMAP" id="MF_00315">
    <property type="entry name" value="DXP_synth"/>
    <property type="match status" value="1"/>
</dbReference>
<dbReference type="InterPro" id="IPR033248">
    <property type="entry name" value="Transketolase_C"/>
</dbReference>
<dbReference type="CDD" id="cd02007">
    <property type="entry name" value="TPP_DXS"/>
    <property type="match status" value="1"/>
</dbReference>
<dbReference type="EC" id="2.2.1.7" evidence="11"/>
<dbReference type="OrthoDB" id="9803371at2"/>
<dbReference type="Pfam" id="PF13292">
    <property type="entry name" value="DXP_synthase_N"/>
    <property type="match status" value="1"/>
</dbReference>
<dbReference type="NCBIfam" id="NF003933">
    <property type="entry name" value="PRK05444.2-2"/>
    <property type="match status" value="1"/>
</dbReference>
<dbReference type="SMART" id="SM00861">
    <property type="entry name" value="Transket_pyr"/>
    <property type="match status" value="1"/>
</dbReference>
<evidence type="ECO:0000256" key="5">
    <source>
        <dbReference type="ARBA" id="ARBA00022723"/>
    </source>
</evidence>
<keyword evidence="14" id="KW-1185">Reference proteome</keyword>
<dbReference type="AlphaFoldDB" id="A0A2S7SSK4"/>
<comment type="similarity">
    <text evidence="2 11">Belongs to the transketolase family. DXPS subfamily.</text>
</comment>
<dbReference type="InterPro" id="IPR020826">
    <property type="entry name" value="Transketolase_BS"/>
</dbReference>
<feature type="domain" description="Transketolase-like pyrimidine-binding" evidence="12">
    <location>
        <begin position="325"/>
        <end position="491"/>
    </location>
</feature>
<organism evidence="13 14">
    <name type="scientific">Flavipsychrobacter stenotrophus</name>
    <dbReference type="NCBI Taxonomy" id="2077091"/>
    <lineage>
        <taxon>Bacteria</taxon>
        <taxon>Pseudomonadati</taxon>
        <taxon>Bacteroidota</taxon>
        <taxon>Chitinophagia</taxon>
        <taxon>Chitinophagales</taxon>
        <taxon>Chitinophagaceae</taxon>
        <taxon>Flavipsychrobacter</taxon>
    </lineage>
</organism>
<dbReference type="GO" id="GO:0030976">
    <property type="term" value="F:thiamine pyrophosphate binding"/>
    <property type="evidence" value="ECO:0007669"/>
    <property type="project" value="UniProtKB-UniRule"/>
</dbReference>
<dbReference type="RefSeq" id="WP_105040460.1">
    <property type="nucleotide sequence ID" value="NZ_PPSL01000005.1"/>
</dbReference>
<feature type="binding site" evidence="11">
    <location>
        <position position="376"/>
    </location>
    <ligand>
        <name>thiamine diphosphate</name>
        <dbReference type="ChEBI" id="CHEBI:58937"/>
    </ligand>
</feature>
<feature type="binding site" evidence="11">
    <location>
        <position position="181"/>
    </location>
    <ligand>
        <name>Mg(2+)</name>
        <dbReference type="ChEBI" id="CHEBI:18420"/>
    </ligand>
</feature>
<dbReference type="InterPro" id="IPR029061">
    <property type="entry name" value="THDP-binding"/>
</dbReference>
<dbReference type="GO" id="GO:0008661">
    <property type="term" value="F:1-deoxy-D-xylulose-5-phosphate synthase activity"/>
    <property type="evidence" value="ECO:0007669"/>
    <property type="project" value="UniProtKB-UniRule"/>
</dbReference>
<dbReference type="UniPathway" id="UPA00064">
    <property type="reaction ID" value="UER00091"/>
</dbReference>
<dbReference type="FunFam" id="3.40.50.920:FF:000002">
    <property type="entry name" value="1-deoxy-D-xylulose-5-phosphate synthase"/>
    <property type="match status" value="1"/>
</dbReference>